<dbReference type="GO" id="GO:0006571">
    <property type="term" value="P:tyrosine biosynthetic process"/>
    <property type="evidence" value="ECO:0007669"/>
    <property type="project" value="UniProtKB-KW"/>
</dbReference>
<dbReference type="Gene3D" id="1.10.3660.10">
    <property type="entry name" value="6-phosphogluconate dehydrogenase C-terminal like domain"/>
    <property type="match status" value="1"/>
</dbReference>
<dbReference type="InterPro" id="IPR046826">
    <property type="entry name" value="PDH_N"/>
</dbReference>
<dbReference type="InterPro" id="IPR036291">
    <property type="entry name" value="NAD(P)-bd_dom_sf"/>
</dbReference>
<dbReference type="Pfam" id="PF20463">
    <property type="entry name" value="PDH_C"/>
    <property type="match status" value="1"/>
</dbReference>
<dbReference type="OrthoDB" id="9802008at2"/>
<evidence type="ECO:0000256" key="6">
    <source>
        <dbReference type="ARBA" id="ARBA00022605"/>
    </source>
</evidence>
<evidence type="ECO:0000259" key="11">
    <source>
        <dbReference type="PROSITE" id="PS51176"/>
    </source>
</evidence>
<dbReference type="GO" id="GO:0070403">
    <property type="term" value="F:NAD+ binding"/>
    <property type="evidence" value="ECO:0007669"/>
    <property type="project" value="InterPro"/>
</dbReference>
<comment type="catalytic activity">
    <reaction evidence="10">
        <text>prephenate + NAD(+) = 3-(4-hydroxyphenyl)pyruvate + CO2 + NADH</text>
        <dbReference type="Rhea" id="RHEA:13869"/>
        <dbReference type="ChEBI" id="CHEBI:16526"/>
        <dbReference type="ChEBI" id="CHEBI:29934"/>
        <dbReference type="ChEBI" id="CHEBI:36242"/>
        <dbReference type="ChEBI" id="CHEBI:57540"/>
        <dbReference type="ChEBI" id="CHEBI:57945"/>
        <dbReference type="EC" id="1.3.1.12"/>
    </reaction>
</comment>
<dbReference type="Proteomes" id="UP000192738">
    <property type="component" value="Unassembled WGS sequence"/>
</dbReference>
<keyword evidence="8" id="KW-0520">NAD</keyword>
<evidence type="ECO:0000256" key="4">
    <source>
        <dbReference type="ARBA" id="ARBA00016891"/>
    </source>
</evidence>
<dbReference type="GO" id="GO:0004665">
    <property type="term" value="F:prephenate dehydrogenase (NADP+) activity"/>
    <property type="evidence" value="ECO:0007669"/>
    <property type="project" value="InterPro"/>
</dbReference>
<dbReference type="InterPro" id="IPR003099">
    <property type="entry name" value="Prephen_DH"/>
</dbReference>
<dbReference type="GO" id="GO:0008977">
    <property type="term" value="F:prephenate dehydrogenase (NAD+) activity"/>
    <property type="evidence" value="ECO:0007669"/>
    <property type="project" value="UniProtKB-EC"/>
</dbReference>
<dbReference type="PANTHER" id="PTHR21363">
    <property type="entry name" value="PREPHENATE DEHYDROGENASE"/>
    <property type="match status" value="1"/>
</dbReference>
<evidence type="ECO:0000256" key="9">
    <source>
        <dbReference type="ARBA" id="ARBA00023141"/>
    </source>
</evidence>
<keyword evidence="13" id="KW-1185">Reference proteome</keyword>
<dbReference type="STRING" id="112901.SAMN04488500_108130"/>
<comment type="similarity">
    <text evidence="2">Belongs to the prephenate/arogenate dehydrogenase family.</text>
</comment>
<keyword evidence="5" id="KW-0827">Tyrosine biosynthesis</keyword>
<comment type="pathway">
    <text evidence="1">Amino-acid biosynthesis; L-tyrosine biosynthesis; (4-hydroxyphenyl)pyruvate from prephenate (NAD(+) route): step 1/1.</text>
</comment>
<feature type="domain" description="Prephenate/arogenate dehydrogenase" evidence="11">
    <location>
        <begin position="6"/>
        <end position="294"/>
    </location>
</feature>
<name>A0A1W2BT83_9FIRM</name>
<evidence type="ECO:0000256" key="1">
    <source>
        <dbReference type="ARBA" id="ARBA00005067"/>
    </source>
</evidence>
<dbReference type="PANTHER" id="PTHR21363:SF0">
    <property type="entry name" value="PREPHENATE DEHYDROGENASE [NADP(+)]"/>
    <property type="match status" value="1"/>
</dbReference>
<keyword evidence="6" id="KW-0028">Amino-acid biosynthesis</keyword>
<dbReference type="SUPFAM" id="SSF48179">
    <property type="entry name" value="6-phosphogluconate dehydrogenase C-terminal domain-like"/>
    <property type="match status" value="1"/>
</dbReference>
<gene>
    <name evidence="12" type="ORF">SAMN04488500_108130</name>
</gene>
<evidence type="ECO:0000256" key="10">
    <source>
        <dbReference type="ARBA" id="ARBA00049260"/>
    </source>
</evidence>
<dbReference type="FunFam" id="3.40.50.720:FF:000208">
    <property type="entry name" value="Prephenate dehydrogenase"/>
    <property type="match status" value="1"/>
</dbReference>
<dbReference type="AlphaFoldDB" id="A0A1W2BT83"/>
<dbReference type="SUPFAM" id="SSF51735">
    <property type="entry name" value="NAD(P)-binding Rossmann-fold domains"/>
    <property type="match status" value="1"/>
</dbReference>
<dbReference type="RefSeq" id="WP_084575828.1">
    <property type="nucleotide sequence ID" value="NZ_CP155572.1"/>
</dbReference>
<dbReference type="Pfam" id="PF02153">
    <property type="entry name" value="PDH_N"/>
    <property type="match status" value="1"/>
</dbReference>
<evidence type="ECO:0000256" key="8">
    <source>
        <dbReference type="ARBA" id="ARBA00023027"/>
    </source>
</evidence>
<evidence type="ECO:0000256" key="5">
    <source>
        <dbReference type="ARBA" id="ARBA00022498"/>
    </source>
</evidence>
<keyword evidence="9" id="KW-0057">Aromatic amino acid biosynthesis</keyword>
<evidence type="ECO:0000256" key="2">
    <source>
        <dbReference type="ARBA" id="ARBA00007964"/>
    </source>
</evidence>
<reference evidence="12 13" key="1">
    <citation type="submission" date="2017-04" db="EMBL/GenBank/DDBJ databases">
        <authorList>
            <person name="Afonso C.L."/>
            <person name="Miller P.J."/>
            <person name="Scott M.A."/>
            <person name="Spackman E."/>
            <person name="Goraichik I."/>
            <person name="Dimitrov K.M."/>
            <person name="Suarez D.L."/>
            <person name="Swayne D.E."/>
        </authorList>
    </citation>
    <scope>NUCLEOTIDE SEQUENCE [LARGE SCALE GENOMIC DNA]</scope>
    <source>
        <strain evidence="12 13">DSM 5090</strain>
    </source>
</reference>
<dbReference type="InterPro" id="IPR046825">
    <property type="entry name" value="PDH_C"/>
</dbReference>
<evidence type="ECO:0000313" key="12">
    <source>
        <dbReference type="EMBL" id="SMC75934.1"/>
    </source>
</evidence>
<dbReference type="EC" id="1.3.1.12" evidence="3"/>
<accession>A0A1W2BT83</accession>
<sequence>MRLAIRRIAILGMGLIGGSLGLAFKAARGGKVEVIGIDNNELSLIKARQRGAADIVTTDARAGVANADMIFICTPVLQAAALVKEIAPYLKQGAILTDTGSTKSYLIEQISALLPCGIHYVPGHPMAGREKSGIEAADSTLFRDKWYILTPSGADNATAVEAVRQVISWTGARITEMDAERHDWCTALISHVPHIGAAALVNLLAYSEDQDSSIKLAGGGFRDTTRIASSNADMWADVCMTNAAPIADSLDKFSQLIGQVSQAIRQGDRASIHQFFANAKERRDELLKLEEVVTEQPLSNGR</sequence>
<dbReference type="InterPro" id="IPR008927">
    <property type="entry name" value="6-PGluconate_DH-like_C_sf"/>
</dbReference>
<proteinExistence type="inferred from homology"/>
<keyword evidence="7" id="KW-0560">Oxidoreductase</keyword>
<dbReference type="PROSITE" id="PS51176">
    <property type="entry name" value="PDH_ADH"/>
    <property type="match status" value="1"/>
</dbReference>
<evidence type="ECO:0000256" key="7">
    <source>
        <dbReference type="ARBA" id="ARBA00023002"/>
    </source>
</evidence>
<dbReference type="Gene3D" id="3.40.50.720">
    <property type="entry name" value="NAD(P)-binding Rossmann-like Domain"/>
    <property type="match status" value="1"/>
</dbReference>
<protein>
    <recommendedName>
        <fullName evidence="4">Prephenate dehydrogenase</fullName>
        <ecNumber evidence="3">1.3.1.12</ecNumber>
    </recommendedName>
</protein>
<dbReference type="EMBL" id="FWXI01000008">
    <property type="protein sequence ID" value="SMC75934.1"/>
    <property type="molecule type" value="Genomic_DNA"/>
</dbReference>
<evidence type="ECO:0000313" key="13">
    <source>
        <dbReference type="Proteomes" id="UP000192738"/>
    </source>
</evidence>
<organism evidence="12 13">
    <name type="scientific">Sporomusa malonica</name>
    <dbReference type="NCBI Taxonomy" id="112901"/>
    <lineage>
        <taxon>Bacteria</taxon>
        <taxon>Bacillati</taxon>
        <taxon>Bacillota</taxon>
        <taxon>Negativicutes</taxon>
        <taxon>Selenomonadales</taxon>
        <taxon>Sporomusaceae</taxon>
        <taxon>Sporomusa</taxon>
    </lineage>
</organism>
<evidence type="ECO:0000256" key="3">
    <source>
        <dbReference type="ARBA" id="ARBA00012068"/>
    </source>
</evidence>
<dbReference type="InterPro" id="IPR050812">
    <property type="entry name" value="Preph/Arog_dehydrog"/>
</dbReference>
<dbReference type="FunFam" id="1.10.3660.10:FF:000003">
    <property type="entry name" value="Prephenate dehydrogenase"/>
    <property type="match status" value="1"/>
</dbReference>